<feature type="compositionally biased region" description="Basic and acidic residues" evidence="1">
    <location>
        <begin position="678"/>
        <end position="695"/>
    </location>
</feature>
<evidence type="ECO:0000313" key="3">
    <source>
        <dbReference type="Proteomes" id="UP000574317"/>
    </source>
</evidence>
<feature type="region of interest" description="Disordered" evidence="1">
    <location>
        <begin position="490"/>
        <end position="518"/>
    </location>
</feature>
<feature type="region of interest" description="Disordered" evidence="1">
    <location>
        <begin position="1"/>
        <end position="51"/>
    </location>
</feature>
<proteinExistence type="predicted"/>
<name>A0A8H5NI52_9HYPO</name>
<feature type="compositionally biased region" description="Basic and acidic residues" evidence="1">
    <location>
        <begin position="32"/>
        <end position="48"/>
    </location>
</feature>
<evidence type="ECO:0000313" key="2">
    <source>
        <dbReference type="EMBL" id="KAF5566289.1"/>
    </source>
</evidence>
<organism evidence="2 3">
    <name type="scientific">Fusarium napiforme</name>
    <dbReference type="NCBI Taxonomy" id="42672"/>
    <lineage>
        <taxon>Eukaryota</taxon>
        <taxon>Fungi</taxon>
        <taxon>Dikarya</taxon>
        <taxon>Ascomycota</taxon>
        <taxon>Pezizomycotina</taxon>
        <taxon>Sordariomycetes</taxon>
        <taxon>Hypocreomycetidae</taxon>
        <taxon>Hypocreales</taxon>
        <taxon>Nectriaceae</taxon>
        <taxon>Fusarium</taxon>
        <taxon>Fusarium fujikuroi species complex</taxon>
    </lineage>
</organism>
<dbReference type="AlphaFoldDB" id="A0A8H5NI52"/>
<sequence length="695" mass="80617">MFLSRYNPRKSRKKPKKRYQKARMVEDDTDTEAGRDNRQRLPKERTTDKQSNIINKKITKGKKIDVVDEYWQTDDLERQRYLHGKPIVDPLPEEAESNECYQLNNTPLNTQVYTGLTLAPYEALQYDSFIPTGETYEFLPCAPISPNAMGILGFKRVRGKDTIMDRYGDFKPGTSNFKPYKMLLYRGRRNDQPLTDDGHRFVYLAPSKSNEQTVGDCFIRLEEIHKRMIGDSLPYEEDYQLAIEYETLLRTMQRPKSQQEANDANFRYNFLLNECGGRLRFRCWTVAGAPSTEDENRLSEKLYRWIFYKPQEDCLEMFRVWAEILRKSQGDKLAAKDFFGRYWDAVIPLEYTNIFADGFKIIVGAEYTQSKGYLTTGSLVDPERHDMRKEVFDGVQRVIDTPRLKFKPQLSIANVFFSDEINVNGNDSAPDWFSDGWRLLELHPAGLYGIVVNLAVREFLLGAIEGKPFYQVGYEPPDEQLAQQLNGRLDKCRPHTEPTTTEVETHLVEGTKNRTRNPTQDKCVAERGYSANLALSDVYPGHYTAADAKKRRVAEWLHRSAFSYGVEVKTEISYPGLVGWDANWIRDSRYTWLAPQLKYGYRTLQNNIQGTLQNSIPHVLVERDLYPLNRESCMLFQALLDKSLENTCWEWNCWGNDAVAMALIESTRVADDQEEAPSEEKIKEMVRQDLAQRPE</sequence>
<dbReference type="Proteomes" id="UP000574317">
    <property type="component" value="Unassembled WGS sequence"/>
</dbReference>
<keyword evidence="3" id="KW-1185">Reference proteome</keyword>
<dbReference type="EMBL" id="JAAOAO010000044">
    <property type="protein sequence ID" value="KAF5566289.1"/>
    <property type="molecule type" value="Genomic_DNA"/>
</dbReference>
<feature type="compositionally biased region" description="Basic residues" evidence="1">
    <location>
        <begin position="7"/>
        <end position="21"/>
    </location>
</feature>
<gene>
    <name evidence="2" type="ORF">FNAPI_1206</name>
</gene>
<protein>
    <submittedName>
        <fullName evidence="2">Uncharacterized protein</fullName>
    </submittedName>
</protein>
<feature type="region of interest" description="Disordered" evidence="1">
    <location>
        <begin position="671"/>
        <end position="695"/>
    </location>
</feature>
<feature type="compositionally biased region" description="Basic and acidic residues" evidence="1">
    <location>
        <begin position="503"/>
        <end position="512"/>
    </location>
</feature>
<comment type="caution">
    <text evidence="2">The sequence shown here is derived from an EMBL/GenBank/DDBJ whole genome shotgun (WGS) entry which is preliminary data.</text>
</comment>
<reference evidence="2 3" key="1">
    <citation type="submission" date="2020-05" db="EMBL/GenBank/DDBJ databases">
        <title>Identification and distribution of gene clusters putatively required for synthesis of sphingolipid metabolism inhibitors in phylogenetically diverse species of the filamentous fungus Fusarium.</title>
        <authorList>
            <person name="Kim H.-S."/>
            <person name="Busman M."/>
            <person name="Brown D.W."/>
            <person name="Divon H."/>
            <person name="Uhlig S."/>
            <person name="Proctor R.H."/>
        </authorList>
    </citation>
    <scope>NUCLEOTIDE SEQUENCE [LARGE SCALE GENOMIC DNA]</scope>
    <source>
        <strain evidence="2 3">NRRL 25196</strain>
    </source>
</reference>
<evidence type="ECO:0000256" key="1">
    <source>
        <dbReference type="SAM" id="MobiDB-lite"/>
    </source>
</evidence>
<accession>A0A8H5NI52</accession>